<dbReference type="EMBL" id="JAVDTF010000002">
    <property type="protein sequence ID" value="MDR6783568.1"/>
    <property type="molecule type" value="Genomic_DNA"/>
</dbReference>
<comment type="caution">
    <text evidence="1">The sequence shown here is derived from an EMBL/GenBank/DDBJ whole genome shotgun (WGS) entry which is preliminary data.</text>
</comment>
<accession>A0ACC6KW14</accession>
<sequence>MTKSFMLSAMSALALLISSCNSNPKEQANEQERAERGEGADKARLVTGREFFDPIIGIKFYEVKRRFSTGLSFNEIGFQQEPSWIIQFKSRDTIAAYSPQFDRMQNFYLHFDHKDVYNFAKEWFRIKKISKDSLVFQRLHLTGREISKDIRSDVNLTWYSEDYINRVLKTTAAELQRPTRADTLYIQKLADKSAAEPGNAKTAFGARQPVEFIPLSKIIRVKKISTVDKLLGRTESYDYLFPRYRIDIANAYDNFGYDFSAVVDAGGKIHLGSFHTSIKENYEPRKKTLEAIINVYLQNLLKVVPGKTLGIPHSSEINLVVTGQKRKK</sequence>
<gene>
    <name evidence="1" type="ORF">J2X78_002133</name>
</gene>
<reference evidence="1" key="1">
    <citation type="submission" date="2023-07" db="EMBL/GenBank/DDBJ databases">
        <title>Sorghum-associated microbial communities from plants grown in Nebraska, USA.</title>
        <authorList>
            <person name="Schachtman D."/>
        </authorList>
    </citation>
    <scope>NUCLEOTIDE SEQUENCE</scope>
    <source>
        <strain evidence="1">2697</strain>
    </source>
</reference>
<evidence type="ECO:0000313" key="2">
    <source>
        <dbReference type="Proteomes" id="UP001246858"/>
    </source>
</evidence>
<organism evidence="1 2">
    <name type="scientific">Pedobacter africanus</name>
    <dbReference type="NCBI Taxonomy" id="151894"/>
    <lineage>
        <taxon>Bacteria</taxon>
        <taxon>Pseudomonadati</taxon>
        <taxon>Bacteroidota</taxon>
        <taxon>Sphingobacteriia</taxon>
        <taxon>Sphingobacteriales</taxon>
        <taxon>Sphingobacteriaceae</taxon>
        <taxon>Pedobacter</taxon>
    </lineage>
</organism>
<keyword evidence="2" id="KW-1185">Reference proteome</keyword>
<proteinExistence type="predicted"/>
<protein>
    <submittedName>
        <fullName evidence="1">Uncharacterized protein</fullName>
    </submittedName>
</protein>
<evidence type="ECO:0000313" key="1">
    <source>
        <dbReference type="EMBL" id="MDR6783568.1"/>
    </source>
</evidence>
<dbReference type="Proteomes" id="UP001246858">
    <property type="component" value="Unassembled WGS sequence"/>
</dbReference>
<name>A0ACC6KW14_9SPHI</name>